<feature type="transmembrane region" description="Helical" evidence="1">
    <location>
        <begin position="148"/>
        <end position="166"/>
    </location>
</feature>
<organism evidence="2 3">
    <name type="scientific">Lentilactobacillus parabuchneri DSM 5707 = NBRC 107865</name>
    <dbReference type="NCBI Taxonomy" id="1423784"/>
    <lineage>
        <taxon>Bacteria</taxon>
        <taxon>Bacillati</taxon>
        <taxon>Bacillota</taxon>
        <taxon>Bacilli</taxon>
        <taxon>Lactobacillales</taxon>
        <taxon>Lactobacillaceae</taxon>
        <taxon>Lentilactobacillus</taxon>
    </lineage>
</organism>
<sequence length="429" mass="46667">MALIAIPIKLELTNNSMSNRIHVFNKFIRSDIHMNFIIAFLVVMVFMFIGEWVSTMSHAFIPSVFISALLFVIGFWTILPKDVVTQASYGNEFVSICVSMLLVHLGTLMGLKELVAQWKAVCIALLGVCGTMLLCLTIGSLIFDWKTVVAAVPPLTGGLVSALLMTDGLKAQGVTALVALPVSMFVIHSVVGYPLTSLMLRQEGGRLVKEFKANGSKLDPEAAEFAAGQQPSVFKSQNVFNLKPEYETPAFILARVAMVALFSTWCAGLINNAINPNVVCLIFGVIAHQFGFLEDNALNQAGVFNWLMYGLLAYVFAQLSVTTPQIMGSIILQIIVLIALGLLGMFLASRILAKPFGMSWQMAYACSLTSLFGFPADYILTSEVAHTVAGTKDEERYLLHNMMPKMLVGGFATVSVASVIIASIFLKLI</sequence>
<feature type="transmembrane region" description="Helical" evidence="1">
    <location>
        <begin position="117"/>
        <end position="136"/>
    </location>
</feature>
<feature type="transmembrane region" description="Helical" evidence="1">
    <location>
        <begin position="178"/>
        <end position="200"/>
    </location>
</feature>
<protein>
    <recommendedName>
        <fullName evidence="4">Na+/glutamate symporter</fullName>
    </recommendedName>
</protein>
<comment type="caution">
    <text evidence="2">The sequence shown here is derived from an EMBL/GenBank/DDBJ whole genome shotgun (WGS) entry which is preliminary data.</text>
</comment>
<feature type="transmembrane region" description="Helical" evidence="1">
    <location>
        <begin position="91"/>
        <end position="111"/>
    </location>
</feature>
<evidence type="ECO:0000256" key="1">
    <source>
        <dbReference type="SAM" id="Phobius"/>
    </source>
</evidence>
<dbReference type="EMBL" id="AZGK01000002">
    <property type="protein sequence ID" value="KRM47492.1"/>
    <property type="molecule type" value="Genomic_DNA"/>
</dbReference>
<name>A0A0R1Z3C8_9LACO</name>
<keyword evidence="1" id="KW-0812">Transmembrane</keyword>
<keyword evidence="1" id="KW-1133">Transmembrane helix</keyword>
<feature type="transmembrane region" description="Helical" evidence="1">
    <location>
        <begin position="276"/>
        <end position="294"/>
    </location>
</feature>
<dbReference type="PATRIC" id="fig|1423784.4.peg.1208"/>
<dbReference type="CDD" id="cd21416">
    <property type="entry name" value="HDC_protein"/>
    <property type="match status" value="1"/>
</dbReference>
<dbReference type="InterPro" id="IPR049576">
    <property type="entry name" value="HDC-like"/>
</dbReference>
<evidence type="ECO:0008006" key="4">
    <source>
        <dbReference type="Google" id="ProtNLM"/>
    </source>
</evidence>
<dbReference type="Proteomes" id="UP000051957">
    <property type="component" value="Unassembled WGS sequence"/>
</dbReference>
<reference evidence="2 3" key="1">
    <citation type="journal article" date="2015" name="Genome Announc.">
        <title>Expanding the biotechnology potential of lactobacilli through comparative genomics of 213 strains and associated genera.</title>
        <authorList>
            <person name="Sun Z."/>
            <person name="Harris H.M."/>
            <person name="McCann A."/>
            <person name="Guo C."/>
            <person name="Argimon S."/>
            <person name="Zhang W."/>
            <person name="Yang X."/>
            <person name="Jeffery I.B."/>
            <person name="Cooney J.C."/>
            <person name="Kagawa T.F."/>
            <person name="Liu W."/>
            <person name="Song Y."/>
            <person name="Salvetti E."/>
            <person name="Wrobel A."/>
            <person name="Rasinkangas P."/>
            <person name="Parkhill J."/>
            <person name="Rea M.C."/>
            <person name="O'Sullivan O."/>
            <person name="Ritari J."/>
            <person name="Douillard F.P."/>
            <person name="Paul Ross R."/>
            <person name="Yang R."/>
            <person name="Briner A.E."/>
            <person name="Felis G.E."/>
            <person name="de Vos W.M."/>
            <person name="Barrangou R."/>
            <person name="Klaenhammer T.R."/>
            <person name="Caufield P.W."/>
            <person name="Cui Y."/>
            <person name="Zhang H."/>
            <person name="O'Toole P.W."/>
        </authorList>
    </citation>
    <scope>NUCLEOTIDE SEQUENCE [LARGE SCALE GENOMIC DNA]</scope>
    <source>
        <strain evidence="2 3">DSM 5707</strain>
    </source>
</reference>
<evidence type="ECO:0000313" key="3">
    <source>
        <dbReference type="Proteomes" id="UP000051957"/>
    </source>
</evidence>
<feature type="transmembrane region" description="Helical" evidence="1">
    <location>
        <begin position="34"/>
        <end position="53"/>
    </location>
</feature>
<keyword evidence="1" id="KW-0472">Membrane</keyword>
<feature type="transmembrane region" description="Helical" evidence="1">
    <location>
        <begin position="59"/>
        <end position="79"/>
    </location>
</feature>
<accession>A0A0R1Z3C8</accession>
<gene>
    <name evidence="2" type="ORF">FC51_GL001196</name>
</gene>
<feature type="transmembrane region" description="Helical" evidence="1">
    <location>
        <begin position="330"/>
        <end position="353"/>
    </location>
</feature>
<dbReference type="AlphaFoldDB" id="A0A0R1Z3C8"/>
<evidence type="ECO:0000313" key="2">
    <source>
        <dbReference type="EMBL" id="KRM47492.1"/>
    </source>
</evidence>
<proteinExistence type="predicted"/>
<feature type="transmembrane region" description="Helical" evidence="1">
    <location>
        <begin position="306"/>
        <end position="324"/>
    </location>
</feature>
<feature type="transmembrane region" description="Helical" evidence="1">
    <location>
        <begin position="406"/>
        <end position="426"/>
    </location>
</feature>